<evidence type="ECO:0000256" key="1">
    <source>
        <dbReference type="ARBA" id="ARBA00000251"/>
    </source>
</evidence>
<feature type="disulfide bond" evidence="9">
    <location>
        <begin position="459"/>
        <end position="465"/>
    </location>
</feature>
<keyword evidence="11" id="KW-1133">Transmembrane helix</keyword>
<feature type="disulfide bond" evidence="9">
    <location>
        <begin position="399"/>
        <end position="410"/>
    </location>
</feature>
<dbReference type="GO" id="GO:0004415">
    <property type="term" value="F:hyalurononglucosaminidase activity"/>
    <property type="evidence" value="ECO:0007669"/>
    <property type="project" value="UniProtKB-UniRule"/>
</dbReference>
<keyword evidence="4 9" id="KW-1015">Disulfide bond</keyword>
<evidence type="ECO:0000256" key="4">
    <source>
        <dbReference type="ARBA" id="ARBA00023157"/>
    </source>
</evidence>
<feature type="active site" description="Proton donor" evidence="7">
    <location>
        <position position="170"/>
    </location>
</feature>
<evidence type="ECO:0000256" key="3">
    <source>
        <dbReference type="ARBA" id="ARBA00022801"/>
    </source>
</evidence>
<keyword evidence="13" id="KW-1185">Reference proteome</keyword>
<dbReference type="GO" id="GO:0005975">
    <property type="term" value="P:carbohydrate metabolic process"/>
    <property type="evidence" value="ECO:0007669"/>
    <property type="project" value="UniProtKB-UniRule"/>
</dbReference>
<dbReference type="PIRSF" id="PIRSF038193">
    <property type="entry name" value="Hyaluronidase"/>
    <property type="match status" value="1"/>
</dbReference>
<protein>
    <recommendedName>
        <fullName evidence="10">Hyaluronidase</fullName>
        <ecNumber evidence="10">3.2.1.35</ecNumber>
    </recommendedName>
</protein>
<evidence type="ECO:0000256" key="8">
    <source>
        <dbReference type="PIRSR" id="PIRSR038193-2"/>
    </source>
</evidence>
<comment type="catalytic activity">
    <reaction evidence="1 10">
        <text>Random hydrolysis of (1-&gt;4)-linkages between N-acetyl-beta-D-glucosamine and D-glucuronate residues in hyaluronate.</text>
        <dbReference type="EC" id="3.2.1.35"/>
    </reaction>
</comment>
<dbReference type="FunFam" id="3.20.20.70:FF:000065">
    <property type="entry name" value="Hyaluronidase"/>
    <property type="match status" value="1"/>
</dbReference>
<evidence type="ECO:0000256" key="10">
    <source>
        <dbReference type="RuleBase" id="RU610713"/>
    </source>
</evidence>
<accession>A0A4Z2C936</accession>
<feature type="glycosylation site" description="N-linked (GlcNAc...) asparagine" evidence="8">
    <location>
        <position position="391"/>
    </location>
</feature>
<dbReference type="EMBL" id="SWLE01000004">
    <property type="protein sequence ID" value="TNN00722.1"/>
    <property type="molecule type" value="Genomic_DNA"/>
</dbReference>
<feature type="disulfide bond" evidence="9">
    <location>
        <begin position="246"/>
        <end position="260"/>
    </location>
</feature>
<dbReference type="InterPro" id="IPR013785">
    <property type="entry name" value="Aldolase_TIM"/>
</dbReference>
<name>A0A4Z2C936_9TELE</name>
<dbReference type="InterPro" id="IPR018155">
    <property type="entry name" value="Hyaluronidase"/>
</dbReference>
<dbReference type="GO" id="GO:0030214">
    <property type="term" value="P:hyaluronan catabolic process"/>
    <property type="evidence" value="ECO:0007669"/>
    <property type="project" value="TreeGrafter"/>
</dbReference>
<dbReference type="EC" id="3.2.1.35" evidence="10"/>
<gene>
    <name evidence="12" type="ORF">fugu_011968</name>
</gene>
<evidence type="ECO:0000256" key="11">
    <source>
        <dbReference type="SAM" id="Phobius"/>
    </source>
</evidence>
<dbReference type="GO" id="GO:0001669">
    <property type="term" value="C:acrosomal vesicle"/>
    <property type="evidence" value="ECO:0007669"/>
    <property type="project" value="TreeGrafter"/>
</dbReference>
<comment type="caution">
    <text evidence="12">The sequence shown here is derived from an EMBL/GenBank/DDBJ whole genome shotgun (WGS) entry which is preliminary data.</text>
</comment>
<dbReference type="SUPFAM" id="SSF51445">
    <property type="entry name" value="(Trans)glycosidases"/>
    <property type="match status" value="1"/>
</dbReference>
<evidence type="ECO:0000256" key="5">
    <source>
        <dbReference type="ARBA" id="ARBA00023295"/>
    </source>
</evidence>
<reference evidence="12 13" key="1">
    <citation type="submission" date="2019-04" db="EMBL/GenBank/DDBJ databases">
        <title>The sequence and de novo assembly of Takifugu bimaculatus genome using PacBio and Hi-C technologies.</title>
        <authorList>
            <person name="Xu P."/>
            <person name="Liu B."/>
            <person name="Zhou Z."/>
        </authorList>
    </citation>
    <scope>NUCLEOTIDE SEQUENCE [LARGE SCALE GENOMIC DNA]</scope>
    <source>
        <strain evidence="12">TB-2018</strain>
        <tissue evidence="12">Muscle</tissue>
    </source>
</reference>
<dbReference type="Pfam" id="PF01630">
    <property type="entry name" value="Glyco_hydro_56"/>
    <property type="match status" value="1"/>
</dbReference>
<evidence type="ECO:0000256" key="7">
    <source>
        <dbReference type="PIRSR" id="PIRSR038193-1"/>
    </source>
</evidence>
<evidence type="ECO:0000256" key="2">
    <source>
        <dbReference type="ARBA" id="ARBA00008871"/>
    </source>
</evidence>
<dbReference type="PANTHER" id="PTHR11769">
    <property type="entry name" value="HYALURONIDASE"/>
    <property type="match status" value="1"/>
</dbReference>
<evidence type="ECO:0000313" key="13">
    <source>
        <dbReference type="Proteomes" id="UP000516260"/>
    </source>
</evidence>
<dbReference type="InterPro" id="IPR017853">
    <property type="entry name" value="GH"/>
</dbReference>
<keyword evidence="11" id="KW-0812">Transmembrane</keyword>
<comment type="similarity">
    <text evidence="2 6 10">Belongs to the glycosyl hydrolase 56 family.</text>
</comment>
<sequence length="480" mass="54893">MAHGNSKNQKEHVQETHLKMVHKHVLPGQFYLYSTVMKVTQILFCILFSFITPISTIETRPPAEPPLIHDHPFVAIWSAPTSNCRKHEILLDLAAFSAVTTPALEPDQFLITYYEPRLGLYPRIHSQTGMSFEGGIPQNGSLEEHLKKVKNQIPETLTKDSSGLVVIDWESWRPLWDRNWGSKKIYRDRSIDHARKINQSLAQQDLIKLAKRQFEEAGRKFMVKTISLGIIERPCRLWGFYLFPDCYNYGWEEPGYTGRCSEKTKWQNNQLLWLWEKSMALFPSVYISQSLGNSTFAKLYVRNRVQEAMRVAELPHRPHTVPVYVYSRPLFRDQSSTFLSQMDLVSTVGEIAAVGASGVVMWGSSTDYDSKGECESLSRYLKSTLNPYIANVTAAAMLCSRVLCQGKGRCTRKNYDSTHYLHLNPSHFNISQVKGTYVARGIPSVADVDTLSEHFTCQCYVDQNCEAKPVYLDQVQQFEV</sequence>
<keyword evidence="11" id="KW-0472">Membrane</keyword>
<dbReference type="Gene3D" id="3.20.20.70">
    <property type="entry name" value="Aldolase class I"/>
    <property type="match status" value="1"/>
</dbReference>
<dbReference type="Proteomes" id="UP000516260">
    <property type="component" value="Chromosome 12"/>
</dbReference>
<proteinExistence type="inferred from homology"/>
<dbReference type="PANTHER" id="PTHR11769:SF20">
    <property type="entry name" value="HYALURONIDASE PH-20"/>
    <property type="match status" value="1"/>
</dbReference>
<keyword evidence="5 10" id="KW-0326">Glycosidase</keyword>
<evidence type="ECO:0000256" key="6">
    <source>
        <dbReference type="PIRNR" id="PIRNR038193"/>
    </source>
</evidence>
<evidence type="ECO:0000313" key="12">
    <source>
        <dbReference type="EMBL" id="TNN00722.1"/>
    </source>
</evidence>
<organism evidence="12 13">
    <name type="scientific">Takifugu bimaculatus</name>
    <dbReference type="NCBI Taxonomy" id="433685"/>
    <lineage>
        <taxon>Eukaryota</taxon>
        <taxon>Metazoa</taxon>
        <taxon>Chordata</taxon>
        <taxon>Craniata</taxon>
        <taxon>Vertebrata</taxon>
        <taxon>Euteleostomi</taxon>
        <taxon>Actinopterygii</taxon>
        <taxon>Neopterygii</taxon>
        <taxon>Teleostei</taxon>
        <taxon>Neoteleostei</taxon>
        <taxon>Acanthomorphata</taxon>
        <taxon>Eupercaria</taxon>
        <taxon>Tetraodontiformes</taxon>
        <taxon>Tetradontoidea</taxon>
        <taxon>Tetraodontidae</taxon>
        <taxon>Takifugu</taxon>
    </lineage>
</organism>
<feature type="transmembrane region" description="Helical" evidence="11">
    <location>
        <begin position="30"/>
        <end position="51"/>
    </location>
</feature>
<feature type="disulfide bond" evidence="9">
    <location>
        <begin position="404"/>
        <end position="457"/>
    </location>
</feature>
<feature type="disulfide bond" evidence="9">
    <location>
        <begin position="84"/>
        <end position="374"/>
    </location>
</feature>
<keyword evidence="3 10" id="KW-0378">Hydrolase</keyword>
<dbReference type="AlphaFoldDB" id="A0A4Z2C936"/>
<evidence type="ECO:0000256" key="9">
    <source>
        <dbReference type="PIRSR" id="PIRSR038193-3"/>
    </source>
</evidence>
<dbReference type="PRINTS" id="PR00846">
    <property type="entry name" value="GLHYDRLASE56"/>
</dbReference>